<feature type="domain" description="Rootletin-like coiled-coil" evidence="2">
    <location>
        <begin position="7"/>
        <end position="80"/>
    </location>
</feature>
<keyword evidence="4" id="KW-1185">Reference proteome</keyword>
<protein>
    <submittedName>
        <fullName evidence="5">Cilia- and flagella-associated protein 157</fullName>
    </submittedName>
</protein>
<evidence type="ECO:0000313" key="3">
    <source>
        <dbReference type="EMBL" id="VDK26598.1"/>
    </source>
</evidence>
<reference evidence="3 4" key="2">
    <citation type="submission" date="2018-11" db="EMBL/GenBank/DDBJ databases">
        <authorList>
            <consortium name="Pathogen Informatics"/>
        </authorList>
    </citation>
    <scope>NUCLEOTIDE SEQUENCE [LARGE SCALE GENOMIC DNA]</scope>
</reference>
<dbReference type="Proteomes" id="UP000267096">
    <property type="component" value="Unassembled WGS sequence"/>
</dbReference>
<dbReference type="WBParaSite" id="ASIM_0000637001-mRNA-1">
    <property type="protein sequence ID" value="ASIM_0000637001-mRNA-1"/>
    <property type="gene ID" value="ASIM_0000637001"/>
</dbReference>
<organism evidence="5">
    <name type="scientific">Anisakis simplex</name>
    <name type="common">Herring worm</name>
    <dbReference type="NCBI Taxonomy" id="6269"/>
    <lineage>
        <taxon>Eukaryota</taxon>
        <taxon>Metazoa</taxon>
        <taxon>Ecdysozoa</taxon>
        <taxon>Nematoda</taxon>
        <taxon>Chromadorea</taxon>
        <taxon>Rhabditida</taxon>
        <taxon>Spirurina</taxon>
        <taxon>Ascaridomorpha</taxon>
        <taxon>Ascaridoidea</taxon>
        <taxon>Anisakidae</taxon>
        <taxon>Anisakis</taxon>
        <taxon>Anisakis simplex complex</taxon>
    </lineage>
</organism>
<dbReference type="EMBL" id="UYRR01012986">
    <property type="protein sequence ID" value="VDK26598.1"/>
    <property type="molecule type" value="Genomic_DNA"/>
</dbReference>
<keyword evidence="1" id="KW-0175">Coiled coil</keyword>
<sequence>MARQKMELDMLRQQFEMNIRDKDKAYQMREQNLAQYLSEEQQKMLSLWDELQRIRAEFAQYRDETERDLESQRNEFVRVSKGVGGIVRKLSLNAFNVVDGGGKDTELIEALKRFQEQIASPRDQSKVSDEHDTLMK</sequence>
<name>A0A0M3JFG9_ANISI</name>
<evidence type="ECO:0000313" key="5">
    <source>
        <dbReference type="WBParaSite" id="ASIM_0000637001-mRNA-1"/>
    </source>
</evidence>
<evidence type="ECO:0000313" key="4">
    <source>
        <dbReference type="Proteomes" id="UP000267096"/>
    </source>
</evidence>
<reference evidence="5" key="1">
    <citation type="submission" date="2017-02" db="UniProtKB">
        <authorList>
            <consortium name="WormBaseParasite"/>
        </authorList>
    </citation>
    <scope>IDENTIFICATION</scope>
</reference>
<dbReference type="AlphaFoldDB" id="A0A0M3JFG9"/>
<gene>
    <name evidence="3" type="ORF">ASIM_LOCUS6151</name>
</gene>
<proteinExistence type="predicted"/>
<evidence type="ECO:0000259" key="2">
    <source>
        <dbReference type="Pfam" id="PF15035"/>
    </source>
</evidence>
<dbReference type="Pfam" id="PF15035">
    <property type="entry name" value="Rootletin"/>
    <property type="match status" value="1"/>
</dbReference>
<accession>A0A0M3JFG9</accession>
<evidence type="ECO:0000256" key="1">
    <source>
        <dbReference type="ARBA" id="ARBA00023054"/>
    </source>
</evidence>
<dbReference type="OrthoDB" id="5835755at2759"/>
<dbReference type="InterPro" id="IPR055167">
    <property type="entry name" value="Rootletin-like_CC"/>
</dbReference>